<evidence type="ECO:0000256" key="5">
    <source>
        <dbReference type="SAM" id="MobiDB-lite"/>
    </source>
</evidence>
<dbReference type="EMBL" id="CP061169">
    <property type="protein sequence ID" value="QPZ39349.1"/>
    <property type="molecule type" value="Genomic_DNA"/>
</dbReference>
<evidence type="ECO:0000256" key="4">
    <source>
        <dbReference type="ARBA" id="ARBA00022837"/>
    </source>
</evidence>
<keyword evidence="3" id="KW-0378">Hydrolase</keyword>
<dbReference type="RefSeq" id="WP_166988659.1">
    <property type="nucleotide sequence ID" value="NZ_CP061169.1"/>
</dbReference>
<dbReference type="Gene3D" id="3.40.720.10">
    <property type="entry name" value="Alkaline Phosphatase, subunit A"/>
    <property type="match status" value="1"/>
</dbReference>
<dbReference type="PANTHER" id="PTHR42693">
    <property type="entry name" value="ARYLSULFATASE FAMILY MEMBER"/>
    <property type="match status" value="1"/>
</dbReference>
<dbReference type="Proteomes" id="UP000662814">
    <property type="component" value="Chromosome"/>
</dbReference>
<gene>
    <name evidence="7" type="ORF">HCR76_04615</name>
</gene>
<keyword evidence="8" id="KW-1185">Reference proteome</keyword>
<dbReference type="PROSITE" id="PS00149">
    <property type="entry name" value="SULFATASE_2"/>
    <property type="match status" value="1"/>
</dbReference>
<evidence type="ECO:0000313" key="8">
    <source>
        <dbReference type="Proteomes" id="UP000662814"/>
    </source>
</evidence>
<protein>
    <submittedName>
        <fullName evidence="7">Arylsulfatase</fullName>
    </submittedName>
</protein>
<sequence>MISERLEPTHGARADSSPNVIVILADDLGYSDLGCFGGEIRTPTLDKLAHQGVRMTSFYNTARCSPSRASLLTGQHPHRTGIGILTDDDRPHGYPGSLRTDVATIAELFKQSGYETALAGKWHLSHDVSTPNITWPTRRGFDDFYGILAGADSYFNPQGLHHNEERVRVTDPDFYLTDAISDHAADFVSRSRARRSPFFLYLAYTAPHWPLHAPEAEIDAYLDTYRSGWDDLREQRLDRLIQEGLLPSNMPLSRRDSSQPGWSETPHKGWNVRRMATYAAQVTRMDAGIATVLDALGDDAENTLVLFLSDNGASAEPMPPPGATNFATRQPSRTRAGKPISIGNSPQVSPGGEDTYSTYGTAWANVSNAPFRLYKEWVHEGGISTPLIASWPAGLGNSPRIVAEPFQLTDIVPTLIDATGLPPHDGPGQSMLSSWRAETTSHDAPLFWEHLGNCAVRVGPWKLIRSGFGDWALYDMRKDRTEEHDRASDFPEQVAQMAALWQEWADANGVVPWEKIEPHLAYTPRLEPALDSSSEW</sequence>
<evidence type="ECO:0000313" key="7">
    <source>
        <dbReference type="EMBL" id="QPZ39349.1"/>
    </source>
</evidence>
<keyword evidence="4" id="KW-0106">Calcium</keyword>
<accession>A0ABX6YL68</accession>
<dbReference type="CDD" id="cd16025">
    <property type="entry name" value="PAS_like"/>
    <property type="match status" value="1"/>
</dbReference>
<keyword evidence="2" id="KW-0479">Metal-binding</keyword>
<comment type="similarity">
    <text evidence="1">Belongs to the sulfatase family.</text>
</comment>
<feature type="region of interest" description="Disordered" evidence="5">
    <location>
        <begin position="315"/>
        <end position="353"/>
    </location>
</feature>
<dbReference type="PANTHER" id="PTHR42693:SF53">
    <property type="entry name" value="ENDO-4-O-SULFATASE"/>
    <property type="match status" value="1"/>
</dbReference>
<dbReference type="InterPro" id="IPR017850">
    <property type="entry name" value="Alkaline_phosphatase_core_sf"/>
</dbReference>
<dbReference type="InterPro" id="IPR024607">
    <property type="entry name" value="Sulfatase_CS"/>
</dbReference>
<name>A0ABX6YL68_9MICO</name>
<dbReference type="InterPro" id="IPR050738">
    <property type="entry name" value="Sulfatase"/>
</dbReference>
<dbReference type="Gene3D" id="3.30.1120.10">
    <property type="match status" value="1"/>
</dbReference>
<dbReference type="Pfam" id="PF00884">
    <property type="entry name" value="Sulfatase"/>
    <property type="match status" value="1"/>
</dbReference>
<evidence type="ECO:0000256" key="1">
    <source>
        <dbReference type="ARBA" id="ARBA00008779"/>
    </source>
</evidence>
<feature type="region of interest" description="Disordered" evidence="5">
    <location>
        <begin position="248"/>
        <end position="267"/>
    </location>
</feature>
<dbReference type="SUPFAM" id="SSF53649">
    <property type="entry name" value="Alkaline phosphatase-like"/>
    <property type="match status" value="1"/>
</dbReference>
<evidence type="ECO:0000256" key="3">
    <source>
        <dbReference type="ARBA" id="ARBA00022801"/>
    </source>
</evidence>
<reference evidence="7 8" key="1">
    <citation type="submission" date="2020-12" db="EMBL/GenBank/DDBJ databases">
        <title>Microbacterium sp. HY060.</title>
        <authorList>
            <person name="Zhou J."/>
        </authorList>
    </citation>
    <scope>NUCLEOTIDE SEQUENCE [LARGE SCALE GENOMIC DNA]</scope>
    <source>
        <strain evidence="7 8">HY60</strain>
    </source>
</reference>
<evidence type="ECO:0000256" key="2">
    <source>
        <dbReference type="ARBA" id="ARBA00022723"/>
    </source>
</evidence>
<dbReference type="InterPro" id="IPR000917">
    <property type="entry name" value="Sulfatase_N"/>
</dbReference>
<proteinExistence type="inferred from homology"/>
<organism evidence="7 8">
    <name type="scientific">Paramicrobacterium chengjingii</name>
    <dbReference type="NCBI Taxonomy" id="2769067"/>
    <lineage>
        <taxon>Bacteria</taxon>
        <taxon>Bacillati</taxon>
        <taxon>Actinomycetota</taxon>
        <taxon>Actinomycetes</taxon>
        <taxon>Micrococcales</taxon>
        <taxon>Microbacteriaceae</taxon>
        <taxon>Paramicrobacterium</taxon>
    </lineage>
</organism>
<feature type="domain" description="Sulfatase N-terminal" evidence="6">
    <location>
        <begin position="18"/>
        <end position="420"/>
    </location>
</feature>
<evidence type="ECO:0000259" key="6">
    <source>
        <dbReference type="Pfam" id="PF00884"/>
    </source>
</evidence>